<gene>
    <name evidence="3" type="ORF">C1H76_8306</name>
</gene>
<evidence type="ECO:0000313" key="3">
    <source>
        <dbReference type="EMBL" id="TKX19457.1"/>
    </source>
</evidence>
<protein>
    <recommendedName>
        <fullName evidence="2">DUF7605 domain-containing protein</fullName>
    </recommendedName>
</protein>
<evidence type="ECO:0000256" key="1">
    <source>
        <dbReference type="SAM" id="MobiDB-lite"/>
    </source>
</evidence>
<dbReference type="EMBL" id="PTQR01000114">
    <property type="protein sequence ID" value="TKX19457.1"/>
    <property type="molecule type" value="Genomic_DNA"/>
</dbReference>
<dbReference type="Pfam" id="PF24564">
    <property type="entry name" value="DUF7605"/>
    <property type="match status" value="1"/>
</dbReference>
<reference evidence="3 4" key="1">
    <citation type="submission" date="2018-02" db="EMBL/GenBank/DDBJ databases">
        <title>Draft genome sequences of Elsinoe sp., causing black scab on jojoba.</title>
        <authorList>
            <person name="Stodart B."/>
            <person name="Jeffress S."/>
            <person name="Ash G."/>
            <person name="Arun Chinnappa K."/>
        </authorList>
    </citation>
    <scope>NUCLEOTIDE SEQUENCE [LARGE SCALE GENOMIC DNA]</scope>
    <source>
        <strain evidence="3 4">Hillstone_2</strain>
    </source>
</reference>
<feature type="region of interest" description="Disordered" evidence="1">
    <location>
        <begin position="431"/>
        <end position="486"/>
    </location>
</feature>
<proteinExistence type="predicted"/>
<feature type="compositionally biased region" description="Acidic residues" evidence="1">
    <location>
        <begin position="458"/>
        <end position="468"/>
    </location>
</feature>
<dbReference type="AlphaFoldDB" id="A0A4U7AWM0"/>
<name>A0A4U7AWM0_9PEZI</name>
<feature type="domain" description="DUF7605" evidence="2">
    <location>
        <begin position="195"/>
        <end position="367"/>
    </location>
</feature>
<evidence type="ECO:0000313" key="4">
    <source>
        <dbReference type="Proteomes" id="UP000308133"/>
    </source>
</evidence>
<dbReference type="InterPro" id="IPR056024">
    <property type="entry name" value="DUF7605"/>
</dbReference>
<comment type="caution">
    <text evidence="3">The sequence shown here is derived from an EMBL/GenBank/DDBJ whole genome shotgun (WGS) entry which is preliminary data.</text>
</comment>
<sequence>MRTKETFHQYVSFRKASSTIIEQGAPLRPDLVEQNTRELMETTQALMAYRKFEQQTSLLNVSIEERFLRKRNLNLPMFFVSNEHYQRHFQQDEEDSDDEDDHGLMLGVENTGLPALRHFLKSIPMDDVYRRMEAYLHGFRGFVEALRSTVDKRPTEDPETLARILDRFRSQIHTASLEDALQMDTVEVFTSSMKKARWIGEASIAIDEMDAWSAASVKSGVKKRGVHKIKDEPTQRNWNMRFSDPSKSSIKSAFRLLWKDSKEHITEYKKSLGDACAQMQQDILNNPRLGFDGNSLGTMLDAHIHVLEYQITNFQAECEKEEKNIRLDCETFSKTNFFAKCMDDIYDQLATIKGTGYRSRVTSHLRKTHLKKLTIEVTGEANRICEGLTKGSSNDTKYEHVKMRGKDFVEDVGTSVDLATALLENLKDSITKWTTPPRSGDNVPEQTESRTSNRVFEENDEQEEDDEGTPPLKIARTRGEDSMSPLLDAPQDLKALVLETTEVPETFAEAHQIKTLIPNGGMLSNKDFRRLETPVLEEGASNPLFVSPA</sequence>
<accession>A0A4U7AWM0</accession>
<dbReference type="Proteomes" id="UP000308133">
    <property type="component" value="Unassembled WGS sequence"/>
</dbReference>
<evidence type="ECO:0000259" key="2">
    <source>
        <dbReference type="Pfam" id="PF24564"/>
    </source>
</evidence>
<feature type="compositionally biased region" description="Polar residues" evidence="1">
    <location>
        <begin position="444"/>
        <end position="454"/>
    </location>
</feature>
<organism evidence="3 4">
    <name type="scientific">Elsinoe australis</name>
    <dbReference type="NCBI Taxonomy" id="40998"/>
    <lineage>
        <taxon>Eukaryota</taxon>
        <taxon>Fungi</taxon>
        <taxon>Dikarya</taxon>
        <taxon>Ascomycota</taxon>
        <taxon>Pezizomycotina</taxon>
        <taxon>Dothideomycetes</taxon>
        <taxon>Dothideomycetidae</taxon>
        <taxon>Myriangiales</taxon>
        <taxon>Elsinoaceae</taxon>
        <taxon>Elsinoe</taxon>
    </lineage>
</organism>